<evidence type="ECO:0000313" key="1">
    <source>
        <dbReference type="EMBL" id="SDT16013.1"/>
    </source>
</evidence>
<sequence>MDHATLPAPHIPAALENFHYPQHNLLPIDALTSGLALDIETAWPDAAQGGQVDHLTLLHTSPAGRLHELPLPMPGPIHFPLRIWLPYQYLHEEGIAKVAFKVRNHAGALFESETASFTLDGRVPNNGLAGSKPVVDDEVSSGPGVTQEYLRKHCNCVKFRIDRYPGQTIGDRIGLRLGGANEPIQSYALVTRVDHDTVILLDAEYFLDKPDGVHLAYYKLFSRAGKAGDNSKGTFIRIDLGPRS</sequence>
<proteinExistence type="predicted"/>
<reference evidence="2" key="1">
    <citation type="submission" date="2016-10" db="EMBL/GenBank/DDBJ databases">
        <authorList>
            <person name="Varghese N."/>
            <person name="Submissions S."/>
        </authorList>
    </citation>
    <scope>NUCLEOTIDE SEQUENCE [LARGE SCALE GENOMIC DNA]</scope>
    <source>
        <strain evidence="2">ATCC 23835</strain>
    </source>
</reference>
<protein>
    <submittedName>
        <fullName evidence="1">Uncharacterized protein</fullName>
    </submittedName>
</protein>
<dbReference type="Proteomes" id="UP000199524">
    <property type="component" value="Chromosome I"/>
</dbReference>
<dbReference type="RefSeq" id="WP_090208369.1">
    <property type="nucleotide sequence ID" value="NZ_LT629777.1"/>
</dbReference>
<accession>A0A1H1Y3N0</accession>
<dbReference type="EMBL" id="LT629777">
    <property type="protein sequence ID" value="SDT16013.1"/>
    <property type="molecule type" value="Genomic_DNA"/>
</dbReference>
<name>A0A1H1Y3N0_9PSED</name>
<organism evidence="1 2">
    <name type="scientific">Pseudomonas asplenii</name>
    <dbReference type="NCBI Taxonomy" id="53407"/>
    <lineage>
        <taxon>Bacteria</taxon>
        <taxon>Pseudomonadati</taxon>
        <taxon>Pseudomonadota</taxon>
        <taxon>Gammaproteobacteria</taxon>
        <taxon>Pseudomonadales</taxon>
        <taxon>Pseudomonadaceae</taxon>
        <taxon>Pseudomonas</taxon>
    </lineage>
</organism>
<keyword evidence="2" id="KW-1185">Reference proteome</keyword>
<dbReference type="GeneID" id="300209115"/>
<gene>
    <name evidence="1" type="ORF">SAMN05216598_4206</name>
</gene>
<evidence type="ECO:0000313" key="2">
    <source>
        <dbReference type="Proteomes" id="UP000199524"/>
    </source>
</evidence>
<dbReference type="AlphaFoldDB" id="A0A1H1Y3N0"/>